<keyword evidence="3" id="KW-1185">Reference proteome</keyword>
<evidence type="ECO:0000256" key="1">
    <source>
        <dbReference type="SAM" id="MobiDB-lite"/>
    </source>
</evidence>
<gene>
    <name evidence="2" type="ORF">DEO72_LG3g1746</name>
</gene>
<feature type="compositionally biased region" description="Basic residues" evidence="1">
    <location>
        <begin position="7"/>
        <end position="21"/>
    </location>
</feature>
<dbReference type="AlphaFoldDB" id="A0A4D6LF34"/>
<dbReference type="Proteomes" id="UP000501690">
    <property type="component" value="Linkage Group LG3"/>
</dbReference>
<evidence type="ECO:0000313" key="2">
    <source>
        <dbReference type="EMBL" id="QCD87212.1"/>
    </source>
</evidence>
<feature type="compositionally biased region" description="Pro residues" evidence="1">
    <location>
        <begin position="69"/>
        <end position="80"/>
    </location>
</feature>
<name>A0A4D6LF34_VIGUN</name>
<sequence length="80" mass="8778">MSTPNFVRKKSTHTKRGHLKTHVTQPNRGYFPKVVSGTRPPNSIGPRAEPHTLGAPPRPKDVSGAWPPTKLPRPSPRPEG</sequence>
<proteinExistence type="predicted"/>
<dbReference type="EMBL" id="CP039347">
    <property type="protein sequence ID" value="QCD87212.1"/>
    <property type="molecule type" value="Genomic_DNA"/>
</dbReference>
<reference evidence="2 3" key="1">
    <citation type="submission" date="2019-04" db="EMBL/GenBank/DDBJ databases">
        <title>An improved genome assembly and genetic linkage map for asparagus bean, Vigna unguiculata ssp. sesquipedialis.</title>
        <authorList>
            <person name="Xia Q."/>
            <person name="Zhang R."/>
            <person name="Dong Y."/>
        </authorList>
    </citation>
    <scope>NUCLEOTIDE SEQUENCE [LARGE SCALE GENOMIC DNA]</scope>
    <source>
        <tissue evidence="2">Leaf</tissue>
    </source>
</reference>
<accession>A0A4D6LF34</accession>
<feature type="region of interest" description="Disordered" evidence="1">
    <location>
        <begin position="1"/>
        <end position="80"/>
    </location>
</feature>
<evidence type="ECO:0000313" key="3">
    <source>
        <dbReference type="Proteomes" id="UP000501690"/>
    </source>
</evidence>
<protein>
    <submittedName>
        <fullName evidence="2">Uncharacterized protein</fullName>
    </submittedName>
</protein>
<organism evidence="2 3">
    <name type="scientific">Vigna unguiculata</name>
    <name type="common">Cowpea</name>
    <dbReference type="NCBI Taxonomy" id="3917"/>
    <lineage>
        <taxon>Eukaryota</taxon>
        <taxon>Viridiplantae</taxon>
        <taxon>Streptophyta</taxon>
        <taxon>Embryophyta</taxon>
        <taxon>Tracheophyta</taxon>
        <taxon>Spermatophyta</taxon>
        <taxon>Magnoliopsida</taxon>
        <taxon>eudicotyledons</taxon>
        <taxon>Gunneridae</taxon>
        <taxon>Pentapetalae</taxon>
        <taxon>rosids</taxon>
        <taxon>fabids</taxon>
        <taxon>Fabales</taxon>
        <taxon>Fabaceae</taxon>
        <taxon>Papilionoideae</taxon>
        <taxon>50 kb inversion clade</taxon>
        <taxon>NPAAA clade</taxon>
        <taxon>indigoferoid/millettioid clade</taxon>
        <taxon>Phaseoleae</taxon>
        <taxon>Vigna</taxon>
    </lineage>
</organism>